<accession>A0ACA9S413</accession>
<dbReference type="EMBL" id="CAJVQC010090324">
    <property type="protein sequence ID" value="CAG8825301.1"/>
    <property type="molecule type" value="Genomic_DNA"/>
</dbReference>
<protein>
    <submittedName>
        <fullName evidence="1">10195_t:CDS:1</fullName>
    </submittedName>
</protein>
<keyword evidence="2" id="KW-1185">Reference proteome</keyword>
<reference evidence="1" key="1">
    <citation type="submission" date="2021-06" db="EMBL/GenBank/DDBJ databases">
        <authorList>
            <person name="Kallberg Y."/>
            <person name="Tangrot J."/>
            <person name="Rosling A."/>
        </authorList>
    </citation>
    <scope>NUCLEOTIDE SEQUENCE</scope>
    <source>
        <strain evidence="1">MA461A</strain>
    </source>
</reference>
<comment type="caution">
    <text evidence="1">The sequence shown here is derived from an EMBL/GenBank/DDBJ whole genome shotgun (WGS) entry which is preliminary data.</text>
</comment>
<sequence>LTYQYRIEPSREVKNIRLSIKRKLKEAGLKKIHHSLRSVIPEFSHRIPPCDDTDCSKCQEHNQPIILTSTVHSLAYWMIRQLFAKKFQEKRKIHVLTNAYKKDLIDECQDLKRNLLTLITEIFSHKEANFTFVGDPKQNIMAFAGATDDIFQLLKEKFPDCVQKEISISFRVPEEIAVMANDFTRKFMSRRKPKLATNKTNGGKNPVVFLAGSEQVYQLTEEEENKIEEKLK</sequence>
<gene>
    <name evidence="1" type="ORF">RPERSI_LOCUS26453</name>
</gene>
<feature type="non-terminal residue" evidence="1">
    <location>
        <position position="1"/>
    </location>
</feature>
<proteinExistence type="predicted"/>
<feature type="non-terminal residue" evidence="1">
    <location>
        <position position="232"/>
    </location>
</feature>
<evidence type="ECO:0000313" key="2">
    <source>
        <dbReference type="Proteomes" id="UP000789920"/>
    </source>
</evidence>
<organism evidence="1 2">
    <name type="scientific">Racocetra persica</name>
    <dbReference type="NCBI Taxonomy" id="160502"/>
    <lineage>
        <taxon>Eukaryota</taxon>
        <taxon>Fungi</taxon>
        <taxon>Fungi incertae sedis</taxon>
        <taxon>Mucoromycota</taxon>
        <taxon>Glomeromycotina</taxon>
        <taxon>Glomeromycetes</taxon>
        <taxon>Diversisporales</taxon>
        <taxon>Gigasporaceae</taxon>
        <taxon>Racocetra</taxon>
    </lineage>
</organism>
<name>A0ACA9S413_9GLOM</name>
<dbReference type="Proteomes" id="UP000789920">
    <property type="component" value="Unassembled WGS sequence"/>
</dbReference>
<evidence type="ECO:0000313" key="1">
    <source>
        <dbReference type="EMBL" id="CAG8825301.1"/>
    </source>
</evidence>